<feature type="compositionally biased region" description="Low complexity" evidence="1">
    <location>
        <begin position="222"/>
        <end position="239"/>
    </location>
</feature>
<feature type="compositionally biased region" description="Gly residues" evidence="1">
    <location>
        <begin position="114"/>
        <end position="123"/>
    </location>
</feature>
<dbReference type="AlphaFoldDB" id="A0A811YV45"/>
<protein>
    <submittedName>
        <fullName evidence="2">(raccoon dog) hypothetical protein</fullName>
    </submittedName>
</protein>
<feature type="compositionally biased region" description="Basic residues" evidence="1">
    <location>
        <begin position="125"/>
        <end position="136"/>
    </location>
</feature>
<dbReference type="EMBL" id="CAJHUB010000749">
    <property type="protein sequence ID" value="CAD7680369.1"/>
    <property type="molecule type" value="Genomic_DNA"/>
</dbReference>
<proteinExistence type="predicted"/>
<sequence length="272" mass="28696">MCTHCVCAHGRAPADVGRPRAPVHARTAVHEHRACRCRSPRPALGPHAGRPQSPPRKAHEPLGAQRLRAPAPECAFAGLPSTTPRGSPALPLPQRPRRRAGSPRGLLKLRRAGGGRAHAGGLRGAPRRRRRARARRQPAGWRVSASAAGARPQAGPRTSAPAGGHLSSRRLLPVQVRGPRPCRRPRPRPEQWGGVDEGGGEEEPSPPQRRRLPPAPEGRPGGHSLQGELGLGLQLGTPPRGDPSPRDPSPREAPPPGARPAALRVGGSSQMG</sequence>
<comment type="caution">
    <text evidence="2">The sequence shown here is derived from an EMBL/GenBank/DDBJ whole genome shotgun (WGS) entry which is preliminary data.</text>
</comment>
<organism evidence="2 3">
    <name type="scientific">Nyctereutes procyonoides</name>
    <name type="common">Raccoon dog</name>
    <name type="synonym">Canis procyonoides</name>
    <dbReference type="NCBI Taxonomy" id="34880"/>
    <lineage>
        <taxon>Eukaryota</taxon>
        <taxon>Metazoa</taxon>
        <taxon>Chordata</taxon>
        <taxon>Craniata</taxon>
        <taxon>Vertebrata</taxon>
        <taxon>Euteleostomi</taxon>
        <taxon>Mammalia</taxon>
        <taxon>Eutheria</taxon>
        <taxon>Laurasiatheria</taxon>
        <taxon>Carnivora</taxon>
        <taxon>Caniformia</taxon>
        <taxon>Canidae</taxon>
        <taxon>Nyctereutes</taxon>
    </lineage>
</organism>
<reference evidence="2" key="1">
    <citation type="submission" date="2020-12" db="EMBL/GenBank/DDBJ databases">
        <authorList>
            <consortium name="Molecular Ecology Group"/>
        </authorList>
    </citation>
    <scope>NUCLEOTIDE SEQUENCE</scope>
    <source>
        <strain evidence="2">TBG_1078</strain>
    </source>
</reference>
<accession>A0A811YV45</accession>
<feature type="compositionally biased region" description="Basic residues" evidence="1">
    <location>
        <begin position="95"/>
        <end position="113"/>
    </location>
</feature>
<evidence type="ECO:0000256" key="1">
    <source>
        <dbReference type="SAM" id="MobiDB-lite"/>
    </source>
</evidence>
<dbReference type="Proteomes" id="UP000645828">
    <property type="component" value="Unassembled WGS sequence"/>
</dbReference>
<name>A0A811YV45_NYCPR</name>
<evidence type="ECO:0000313" key="2">
    <source>
        <dbReference type="EMBL" id="CAD7680369.1"/>
    </source>
</evidence>
<evidence type="ECO:0000313" key="3">
    <source>
        <dbReference type="Proteomes" id="UP000645828"/>
    </source>
</evidence>
<feature type="region of interest" description="Disordered" evidence="1">
    <location>
        <begin position="34"/>
        <end position="272"/>
    </location>
</feature>
<keyword evidence="3" id="KW-1185">Reference proteome</keyword>
<gene>
    <name evidence="2" type="ORF">NYPRO_LOCUS13168</name>
</gene>